<comment type="caution">
    <text evidence="12">The sequence shown here is derived from an EMBL/GenBank/DDBJ whole genome shotgun (WGS) entry which is preliminary data.</text>
</comment>
<feature type="domain" description="Cytidyltransferase-like" evidence="11">
    <location>
        <begin position="897"/>
        <end position="1060"/>
    </location>
</feature>
<proteinExistence type="predicted"/>
<gene>
    <name evidence="12" type="ORF">DW099_00130</name>
</gene>
<name>A0A415E5H8_9FIRM</name>
<evidence type="ECO:0000256" key="1">
    <source>
        <dbReference type="ARBA" id="ARBA00002324"/>
    </source>
</evidence>
<evidence type="ECO:0000256" key="6">
    <source>
        <dbReference type="ARBA" id="ARBA00022695"/>
    </source>
</evidence>
<dbReference type="PANTHER" id="PTHR39321:SF3">
    <property type="entry name" value="PHOSPHOPANTETHEINE ADENYLYLTRANSFERASE"/>
    <property type="match status" value="1"/>
</dbReference>
<evidence type="ECO:0000256" key="3">
    <source>
        <dbReference type="ARBA" id="ARBA00012389"/>
    </source>
</evidence>
<evidence type="ECO:0000256" key="10">
    <source>
        <dbReference type="ARBA" id="ARBA00048721"/>
    </source>
</evidence>
<dbReference type="InterPro" id="IPR004821">
    <property type="entry name" value="Cyt_trans-like"/>
</dbReference>
<keyword evidence="4" id="KW-0662">Pyridine nucleotide biosynthesis</keyword>
<dbReference type="GO" id="GO:0009435">
    <property type="term" value="P:NAD+ biosynthetic process"/>
    <property type="evidence" value="ECO:0007669"/>
    <property type="project" value="InterPro"/>
</dbReference>
<keyword evidence="6" id="KW-0548">Nucleotidyltransferase</keyword>
<dbReference type="GO" id="GO:0005524">
    <property type="term" value="F:ATP binding"/>
    <property type="evidence" value="ECO:0007669"/>
    <property type="project" value="UniProtKB-KW"/>
</dbReference>
<dbReference type="InterPro" id="IPR016024">
    <property type="entry name" value="ARM-type_fold"/>
</dbReference>
<keyword evidence="5" id="KW-0808">Transferase</keyword>
<evidence type="ECO:0000256" key="5">
    <source>
        <dbReference type="ARBA" id="ARBA00022679"/>
    </source>
</evidence>
<dbReference type="InterPro" id="IPR014729">
    <property type="entry name" value="Rossmann-like_a/b/a_fold"/>
</dbReference>
<dbReference type="EC" id="2.7.7.18" evidence="3"/>
<keyword evidence="8" id="KW-0067">ATP-binding</keyword>
<comment type="pathway">
    <text evidence="2">Cofactor biosynthesis; NAD(+) biosynthesis; deamido-NAD(+) from nicotinate D-ribonucleotide: step 1/1.</text>
</comment>
<dbReference type="SUPFAM" id="SSF48371">
    <property type="entry name" value="ARM repeat"/>
    <property type="match status" value="1"/>
</dbReference>
<sequence length="1589" mass="182219">MKNHLRIYNEIKTAFLDKTFLKELNMKRKEMESCLLEARWIDMAEELAESTDEQGRFPAKMVLEACEHYIDELQPVPEQGWLAHCYRYVLSQLFPEMGEPEGAAEYRQGRIYLLQILRAVYACESKVLPFDPTKEMRLLSDHEIEAQGYTPEYNKLRKLIHNKYVYEFMRIGVDITPFNTLGHIGGVHYVAMFAGRQLARTQVPVDLGLVSGAAAGHDIGKYGCRKSEEKRIPYLHYYYTDLCYNRFEMPTIGHIAANHSTWDLELENLSVESLLLIYADFRVKSSRNDRGEEVVRFYSLDEAFDVILGKLDDVDETKRLRYQKVYDKLKDFENYMMERGVVTQLPADFREPMDEKPQETKRQIALLNGQDLVNQLKFSAIDHNIRLMSRFHVESEFGSLIEAARSERQWKNLRTYVSIFGEYSTYMTEKQKLLTLKFLYELLAHKESDIRSQAAEIMGRMIAGFSEEYKKEVPTDITLPDRLVNNLSLWEKYLHAIIFPDHKLTDQHKKWISNTLDSFSKALLSHCKVSCRHNYFDILQKFYAMKVYDEGTVMVLLDAGLAIERELCTAAFTEQLKLFLKESFGAYSKSVDIAVLKASRHYFDGYGDDQYEREIRKVMNIPEDGEAFDENLAAMFLDDLKTGTPWIQKVANISFMLKHVEQAGDRGRTLHVATHLANLVKVSETITVRKAAGAGLLSIIGKMPLEQRNELTVELFNGLEIGDYQFSKYIPDYLGIIMLYLPPKELDESIDELQKILETGNEKAASSVINTLGVMVENYSIYKGKFMEPTDIREKRRFRLLNLIIKAFAGYNDVCSQEAFWTLGIRIFGGKVLNLAEKTEIFKHCYKKIMSLLYEKKEGELDFYNDAAVLNHIYRYISQYQAEVGAFEFPPVRKAAFFPGTFDPFSLGHKAVATTIRNMGFEVYLALDEFSWSKNTQPRLQRRKIMTMSIADEDNIFIFPEDIPVNIANPADIKRLKETFAGKELYIAVGTDVIKNASCYKAAPVKDSIHSLNHIAFARESNEQGKSRGEEKRYPITGEVISLTLKKYYEDISSTRIRENIDLNRDISNLIDIVAQNYIYDRNLYLREPAYKHILQAKEIRISTYEERSAACLAPIKEELVHRGYHMDRLSAYLDRPGVRTIYIESGVRNKKMAAFAAAHRVETSQLLEEFADPSIAAHVREQAAGSIAVIGAFFSGKNRTISNVSQIVLTEILTELLARDFAYVVYHPVDKAGMNQRIVDVLRKQGFVNIADPGSEQPIYAVDMKSPIVIFRDVETVIKNPLNKNPEVLKVIDEAHSRLLRTLTAIYHGQLVLSFNTGAIHHKIINKVAALNQVSAETVSSKRGPYMSVPFGKALADVVVPNTVTKALHTEKYFSSDLKHFTIAEAKHHAVLDNQARTIKSFDRPIILIDDLLHKGHRMNILDPILKQNDVEVKEIIVGVLTGNARDLMTVRNRSVESAYFLPTLKVWLNERDCYPFIGGDSIDKDADVSMNLLLPYTTPVFILNGDADAVFEYSRVCLENAREILKVLEKEYQSTFEKKLTLKRLGEVITYPRRPDVGEGISYDENLAPSVYVENDIEKLIRLRYKR</sequence>
<dbReference type="RefSeq" id="WP_118333042.1">
    <property type="nucleotide sequence ID" value="NZ_AP025568.1"/>
</dbReference>
<keyword evidence="9" id="KW-0520">NAD</keyword>
<evidence type="ECO:0000256" key="4">
    <source>
        <dbReference type="ARBA" id="ARBA00022642"/>
    </source>
</evidence>
<dbReference type="InterPro" id="IPR005248">
    <property type="entry name" value="NadD/NMNAT"/>
</dbReference>
<evidence type="ECO:0000259" key="11">
    <source>
        <dbReference type="Pfam" id="PF01467"/>
    </source>
</evidence>
<dbReference type="SUPFAM" id="SSF52374">
    <property type="entry name" value="Nucleotidylyl transferase"/>
    <property type="match status" value="1"/>
</dbReference>
<evidence type="ECO:0000256" key="8">
    <source>
        <dbReference type="ARBA" id="ARBA00022840"/>
    </source>
</evidence>
<evidence type="ECO:0000313" key="13">
    <source>
        <dbReference type="Proteomes" id="UP000284841"/>
    </source>
</evidence>
<keyword evidence="7" id="KW-0547">Nucleotide-binding</keyword>
<dbReference type="Gene3D" id="3.40.50.620">
    <property type="entry name" value="HUPs"/>
    <property type="match status" value="1"/>
</dbReference>
<evidence type="ECO:0000256" key="9">
    <source>
        <dbReference type="ARBA" id="ARBA00023027"/>
    </source>
</evidence>
<dbReference type="EMBL" id="QRMS01000001">
    <property type="protein sequence ID" value="RHJ89021.1"/>
    <property type="molecule type" value="Genomic_DNA"/>
</dbReference>
<dbReference type="Pfam" id="PF01467">
    <property type="entry name" value="CTP_transf_like"/>
    <property type="match status" value="1"/>
</dbReference>
<accession>A0A415E5H8</accession>
<comment type="catalytic activity">
    <reaction evidence="10">
        <text>nicotinate beta-D-ribonucleotide + ATP + H(+) = deamido-NAD(+) + diphosphate</text>
        <dbReference type="Rhea" id="RHEA:22860"/>
        <dbReference type="ChEBI" id="CHEBI:15378"/>
        <dbReference type="ChEBI" id="CHEBI:30616"/>
        <dbReference type="ChEBI" id="CHEBI:33019"/>
        <dbReference type="ChEBI" id="CHEBI:57502"/>
        <dbReference type="ChEBI" id="CHEBI:58437"/>
        <dbReference type="EC" id="2.7.7.18"/>
    </reaction>
</comment>
<dbReference type="PANTHER" id="PTHR39321">
    <property type="entry name" value="NICOTINATE-NUCLEOTIDE ADENYLYLTRANSFERASE-RELATED"/>
    <property type="match status" value="1"/>
</dbReference>
<dbReference type="SUPFAM" id="SSF109604">
    <property type="entry name" value="HD-domain/PDEase-like"/>
    <property type="match status" value="1"/>
</dbReference>
<evidence type="ECO:0000256" key="2">
    <source>
        <dbReference type="ARBA" id="ARBA00005019"/>
    </source>
</evidence>
<dbReference type="OrthoDB" id="1703792at2"/>
<comment type="function">
    <text evidence="1">Catalyzes the reversible adenylation of nicotinate mononucleotide (NaMN) to nicotinic acid adenine dinucleotide (NaAD).</text>
</comment>
<dbReference type="GO" id="GO:0004515">
    <property type="term" value="F:nicotinate-nucleotide adenylyltransferase activity"/>
    <property type="evidence" value="ECO:0007669"/>
    <property type="project" value="UniProtKB-EC"/>
</dbReference>
<dbReference type="Proteomes" id="UP000284841">
    <property type="component" value="Unassembled WGS sequence"/>
</dbReference>
<protein>
    <recommendedName>
        <fullName evidence="3">nicotinate-nucleotide adenylyltransferase</fullName>
        <ecNumber evidence="3">2.7.7.18</ecNumber>
    </recommendedName>
</protein>
<dbReference type="GO" id="GO:0016787">
    <property type="term" value="F:hydrolase activity"/>
    <property type="evidence" value="ECO:0007669"/>
    <property type="project" value="UniProtKB-KW"/>
</dbReference>
<keyword evidence="12" id="KW-0378">Hydrolase</keyword>
<keyword evidence="13" id="KW-1185">Reference proteome</keyword>
<dbReference type="STRING" id="1776384.GCA_900086585_02248"/>
<evidence type="ECO:0000313" key="12">
    <source>
        <dbReference type="EMBL" id="RHJ89021.1"/>
    </source>
</evidence>
<organism evidence="12 13">
    <name type="scientific">Emergencia timonensis</name>
    <dbReference type="NCBI Taxonomy" id="1776384"/>
    <lineage>
        <taxon>Bacteria</taxon>
        <taxon>Bacillati</taxon>
        <taxon>Bacillota</taxon>
        <taxon>Clostridia</taxon>
        <taxon>Peptostreptococcales</taxon>
        <taxon>Anaerovoracaceae</taxon>
        <taxon>Emergencia</taxon>
    </lineage>
</organism>
<reference evidence="12 13" key="1">
    <citation type="submission" date="2018-08" db="EMBL/GenBank/DDBJ databases">
        <title>A genome reference for cultivated species of the human gut microbiota.</title>
        <authorList>
            <person name="Zou Y."/>
            <person name="Xue W."/>
            <person name="Luo G."/>
        </authorList>
    </citation>
    <scope>NUCLEOTIDE SEQUENCE [LARGE SCALE GENOMIC DNA]</scope>
    <source>
        <strain evidence="12 13">AM07-24</strain>
    </source>
</reference>
<evidence type="ECO:0000256" key="7">
    <source>
        <dbReference type="ARBA" id="ARBA00022741"/>
    </source>
</evidence>